<evidence type="ECO:0000313" key="1">
    <source>
        <dbReference type="EMBL" id="KAJ6992581.1"/>
    </source>
</evidence>
<dbReference type="Proteomes" id="UP001164929">
    <property type="component" value="Chromosome 6"/>
</dbReference>
<sequence>MKCWKIISFTTSTEPKNMSKNPAKRIPFKTLLHTLPLALSHLLYMLRI</sequence>
<keyword evidence="2" id="KW-1185">Reference proteome</keyword>
<name>A0AAD6VYY7_9ROSI</name>
<gene>
    <name evidence="1" type="ORF">NC653_015851</name>
</gene>
<comment type="caution">
    <text evidence="1">The sequence shown here is derived from an EMBL/GenBank/DDBJ whole genome shotgun (WGS) entry which is preliminary data.</text>
</comment>
<evidence type="ECO:0000313" key="2">
    <source>
        <dbReference type="Proteomes" id="UP001164929"/>
    </source>
</evidence>
<dbReference type="EMBL" id="JAQIZT010000006">
    <property type="protein sequence ID" value="KAJ6992581.1"/>
    <property type="molecule type" value="Genomic_DNA"/>
</dbReference>
<reference evidence="1" key="1">
    <citation type="journal article" date="2023" name="Mol. Ecol. Resour.">
        <title>Chromosome-level genome assembly of a triploid poplar Populus alba 'Berolinensis'.</title>
        <authorList>
            <person name="Chen S."/>
            <person name="Yu Y."/>
            <person name="Wang X."/>
            <person name="Wang S."/>
            <person name="Zhang T."/>
            <person name="Zhou Y."/>
            <person name="He R."/>
            <person name="Meng N."/>
            <person name="Wang Y."/>
            <person name="Liu W."/>
            <person name="Liu Z."/>
            <person name="Liu J."/>
            <person name="Guo Q."/>
            <person name="Huang H."/>
            <person name="Sederoff R.R."/>
            <person name="Wang G."/>
            <person name="Qu G."/>
            <person name="Chen S."/>
        </authorList>
    </citation>
    <scope>NUCLEOTIDE SEQUENCE</scope>
    <source>
        <strain evidence="1">SC-2020</strain>
    </source>
</reference>
<organism evidence="1 2">
    <name type="scientific">Populus alba x Populus x berolinensis</name>
    <dbReference type="NCBI Taxonomy" id="444605"/>
    <lineage>
        <taxon>Eukaryota</taxon>
        <taxon>Viridiplantae</taxon>
        <taxon>Streptophyta</taxon>
        <taxon>Embryophyta</taxon>
        <taxon>Tracheophyta</taxon>
        <taxon>Spermatophyta</taxon>
        <taxon>Magnoliopsida</taxon>
        <taxon>eudicotyledons</taxon>
        <taxon>Gunneridae</taxon>
        <taxon>Pentapetalae</taxon>
        <taxon>rosids</taxon>
        <taxon>fabids</taxon>
        <taxon>Malpighiales</taxon>
        <taxon>Salicaceae</taxon>
        <taxon>Saliceae</taxon>
        <taxon>Populus</taxon>
    </lineage>
</organism>
<protein>
    <submittedName>
        <fullName evidence="1">Uncharacterized protein</fullName>
    </submittedName>
</protein>
<proteinExistence type="predicted"/>
<accession>A0AAD6VYY7</accession>
<dbReference type="AlphaFoldDB" id="A0AAD6VYY7"/>